<accession>A0ACB9HVB8</accession>
<protein>
    <submittedName>
        <fullName evidence="1">Uncharacterized protein</fullName>
    </submittedName>
</protein>
<proteinExistence type="predicted"/>
<organism evidence="1 2">
    <name type="scientific">Smallanthus sonchifolius</name>
    <dbReference type="NCBI Taxonomy" id="185202"/>
    <lineage>
        <taxon>Eukaryota</taxon>
        <taxon>Viridiplantae</taxon>
        <taxon>Streptophyta</taxon>
        <taxon>Embryophyta</taxon>
        <taxon>Tracheophyta</taxon>
        <taxon>Spermatophyta</taxon>
        <taxon>Magnoliopsida</taxon>
        <taxon>eudicotyledons</taxon>
        <taxon>Gunneridae</taxon>
        <taxon>Pentapetalae</taxon>
        <taxon>asterids</taxon>
        <taxon>campanulids</taxon>
        <taxon>Asterales</taxon>
        <taxon>Asteraceae</taxon>
        <taxon>Asteroideae</taxon>
        <taxon>Heliantheae alliance</taxon>
        <taxon>Millerieae</taxon>
        <taxon>Smallanthus</taxon>
    </lineage>
</organism>
<evidence type="ECO:0000313" key="2">
    <source>
        <dbReference type="Proteomes" id="UP001056120"/>
    </source>
</evidence>
<reference evidence="2" key="1">
    <citation type="journal article" date="2022" name="Mol. Ecol. Resour.">
        <title>The genomes of chicory, endive, great burdock and yacon provide insights into Asteraceae palaeo-polyploidization history and plant inulin production.</title>
        <authorList>
            <person name="Fan W."/>
            <person name="Wang S."/>
            <person name="Wang H."/>
            <person name="Wang A."/>
            <person name="Jiang F."/>
            <person name="Liu H."/>
            <person name="Zhao H."/>
            <person name="Xu D."/>
            <person name="Zhang Y."/>
        </authorList>
    </citation>
    <scope>NUCLEOTIDE SEQUENCE [LARGE SCALE GENOMIC DNA]</scope>
    <source>
        <strain evidence="2">cv. Yunnan</strain>
    </source>
</reference>
<keyword evidence="2" id="KW-1185">Reference proteome</keyword>
<name>A0ACB9HVB8_9ASTR</name>
<reference evidence="1 2" key="2">
    <citation type="journal article" date="2022" name="Mol. Ecol. Resour.">
        <title>The genomes of chicory, endive, great burdock and yacon provide insights into Asteraceae paleo-polyploidization history and plant inulin production.</title>
        <authorList>
            <person name="Fan W."/>
            <person name="Wang S."/>
            <person name="Wang H."/>
            <person name="Wang A."/>
            <person name="Jiang F."/>
            <person name="Liu H."/>
            <person name="Zhao H."/>
            <person name="Xu D."/>
            <person name="Zhang Y."/>
        </authorList>
    </citation>
    <scope>NUCLEOTIDE SEQUENCE [LARGE SCALE GENOMIC DNA]</scope>
    <source>
        <strain evidence="2">cv. Yunnan</strain>
        <tissue evidence="1">Leaves</tissue>
    </source>
</reference>
<gene>
    <name evidence="1" type="ORF">L1987_34522</name>
</gene>
<evidence type="ECO:0000313" key="1">
    <source>
        <dbReference type="EMBL" id="KAI3799231.1"/>
    </source>
</evidence>
<dbReference type="Proteomes" id="UP001056120">
    <property type="component" value="Linkage Group LG11"/>
</dbReference>
<comment type="caution">
    <text evidence="1">The sequence shown here is derived from an EMBL/GenBank/DDBJ whole genome shotgun (WGS) entry which is preliminary data.</text>
</comment>
<sequence>MATLQDPSCLYFDSKYLCTKRKRQRGNALFLLMRILTTTGDLTTHVLLYLRLPASLSHDSSLSQPSTAAGVAHQPPVITPLNIDYKSTPLPHHFSTSPVEAPIPSCRTTNAASFTVAIIRPPPFSFAAAVTIPRYTILISSF</sequence>
<dbReference type="EMBL" id="CM042028">
    <property type="protein sequence ID" value="KAI3799231.1"/>
    <property type="molecule type" value="Genomic_DNA"/>
</dbReference>